<dbReference type="EMBL" id="JAHXDN010000004">
    <property type="protein sequence ID" value="MBW4709176.1"/>
    <property type="molecule type" value="Genomic_DNA"/>
</dbReference>
<reference evidence="1" key="1">
    <citation type="submission" date="2021-07" db="EMBL/GenBank/DDBJ databases">
        <title>Roseobacter insulae sp. nov., isolated from a tidal flat.</title>
        <authorList>
            <person name="Park S."/>
            <person name="Yoon J.-H."/>
        </authorList>
    </citation>
    <scope>NUCLEOTIDE SEQUENCE</scope>
    <source>
        <strain evidence="1">YSTF-M11</strain>
    </source>
</reference>
<sequence length="124" mass="14108">MSDAYLIYDGECPFCTQYVRMARLRAVMGELRLINARDGGPEVAHVRDLGYQLDEGFVLHMDGAFFHGADSLHRLALMSSRSGLFNRFTYAVFRNEARSRLLYPVLRAGRNMALRLLGRSPMGY</sequence>
<proteinExistence type="predicted"/>
<gene>
    <name evidence="1" type="ORF">KX928_15395</name>
</gene>
<dbReference type="InterPro" id="IPR007263">
    <property type="entry name" value="DCC1-like"/>
</dbReference>
<name>A0A9X1FWU3_9RHOB</name>
<evidence type="ECO:0000313" key="2">
    <source>
        <dbReference type="Proteomes" id="UP001138661"/>
    </source>
</evidence>
<dbReference type="Proteomes" id="UP001138661">
    <property type="component" value="Unassembled WGS sequence"/>
</dbReference>
<organism evidence="1 2">
    <name type="scientific">Roseobacter insulae</name>
    <dbReference type="NCBI Taxonomy" id="2859783"/>
    <lineage>
        <taxon>Bacteria</taxon>
        <taxon>Pseudomonadati</taxon>
        <taxon>Pseudomonadota</taxon>
        <taxon>Alphaproteobacteria</taxon>
        <taxon>Rhodobacterales</taxon>
        <taxon>Roseobacteraceae</taxon>
        <taxon>Roseobacter</taxon>
    </lineage>
</organism>
<evidence type="ECO:0000313" key="1">
    <source>
        <dbReference type="EMBL" id="MBW4709176.1"/>
    </source>
</evidence>
<keyword evidence="2" id="KW-1185">Reference proteome</keyword>
<dbReference type="RefSeq" id="WP_219504436.1">
    <property type="nucleotide sequence ID" value="NZ_JAHXDN010000004.1"/>
</dbReference>
<dbReference type="Pfam" id="PF04134">
    <property type="entry name" value="DCC1-like"/>
    <property type="match status" value="1"/>
</dbReference>
<protein>
    <submittedName>
        <fullName evidence="1">DUF393 domain-containing protein</fullName>
    </submittedName>
</protein>
<comment type="caution">
    <text evidence="1">The sequence shown here is derived from an EMBL/GenBank/DDBJ whole genome shotgun (WGS) entry which is preliminary data.</text>
</comment>
<dbReference type="GO" id="GO:0015035">
    <property type="term" value="F:protein-disulfide reductase activity"/>
    <property type="evidence" value="ECO:0007669"/>
    <property type="project" value="InterPro"/>
</dbReference>
<accession>A0A9X1FWU3</accession>
<dbReference type="AlphaFoldDB" id="A0A9X1FWU3"/>